<reference evidence="2 3" key="1">
    <citation type="submission" date="2021-01" db="EMBL/GenBank/DDBJ databases">
        <title>Whole genome shotgun sequence of Planobispora siamensis NBRC 107568.</title>
        <authorList>
            <person name="Komaki H."/>
            <person name="Tamura T."/>
        </authorList>
    </citation>
    <scope>NUCLEOTIDE SEQUENCE [LARGE SCALE GENOMIC DNA]</scope>
    <source>
        <strain evidence="2 3">NBRC 107568</strain>
    </source>
</reference>
<evidence type="ECO:0000256" key="1">
    <source>
        <dbReference type="ARBA" id="ARBA00001974"/>
    </source>
</evidence>
<dbReference type="InterPro" id="IPR039261">
    <property type="entry name" value="FNR_nucleotide-bd"/>
</dbReference>
<sequence>MRLSELGLVEARRGRGGGMRLTEAGRRASVGGIVRRPEGAGDTAMLQHLALAGSTSRVPVPHADRSEADHALRRDMECLAEALPGAERIFWYEENGCGCARTGRMDLSGVEIPEGAVAYLCGPLPFMRGVRAQPIAAGVAARDVRYEVFGPDLWLGAA</sequence>
<dbReference type="SUPFAM" id="SSF46785">
    <property type="entry name" value="Winged helix' DNA-binding domain"/>
    <property type="match status" value="1"/>
</dbReference>
<evidence type="ECO:0000313" key="2">
    <source>
        <dbReference type="EMBL" id="GIH97803.1"/>
    </source>
</evidence>
<name>A0A8J3WPY7_9ACTN</name>
<dbReference type="GO" id="GO:0016491">
    <property type="term" value="F:oxidoreductase activity"/>
    <property type="evidence" value="ECO:0007669"/>
    <property type="project" value="InterPro"/>
</dbReference>
<dbReference type="InterPro" id="IPR036390">
    <property type="entry name" value="WH_DNA-bd_sf"/>
</dbReference>
<dbReference type="Proteomes" id="UP000619788">
    <property type="component" value="Unassembled WGS sequence"/>
</dbReference>
<proteinExistence type="predicted"/>
<protein>
    <submittedName>
        <fullName evidence="2">Uncharacterized protein</fullName>
    </submittedName>
</protein>
<dbReference type="RefSeq" id="WP_373872552.1">
    <property type="nucleotide sequence ID" value="NZ_BOOJ01000101.1"/>
</dbReference>
<gene>
    <name evidence="2" type="ORF">Psi01_84330</name>
</gene>
<comment type="caution">
    <text evidence="2">The sequence shown here is derived from an EMBL/GenBank/DDBJ whole genome shotgun (WGS) entry which is preliminary data.</text>
</comment>
<dbReference type="PANTHER" id="PTHR47354">
    <property type="entry name" value="NADH OXIDOREDUCTASE HCR"/>
    <property type="match status" value="1"/>
</dbReference>
<dbReference type="AlphaFoldDB" id="A0A8J3WPY7"/>
<comment type="cofactor">
    <cofactor evidence="1">
        <name>FAD</name>
        <dbReference type="ChEBI" id="CHEBI:57692"/>
    </cofactor>
</comment>
<organism evidence="2 3">
    <name type="scientific">Planobispora siamensis</name>
    <dbReference type="NCBI Taxonomy" id="936338"/>
    <lineage>
        <taxon>Bacteria</taxon>
        <taxon>Bacillati</taxon>
        <taxon>Actinomycetota</taxon>
        <taxon>Actinomycetes</taxon>
        <taxon>Streptosporangiales</taxon>
        <taxon>Streptosporangiaceae</taxon>
        <taxon>Planobispora</taxon>
    </lineage>
</organism>
<evidence type="ECO:0000313" key="3">
    <source>
        <dbReference type="Proteomes" id="UP000619788"/>
    </source>
</evidence>
<dbReference type="InterPro" id="IPR050415">
    <property type="entry name" value="MRET"/>
</dbReference>
<keyword evidence="3" id="KW-1185">Reference proteome</keyword>
<dbReference type="SUPFAM" id="SSF52343">
    <property type="entry name" value="Ferredoxin reductase-like, C-terminal NADP-linked domain"/>
    <property type="match status" value="1"/>
</dbReference>
<dbReference type="Gene3D" id="3.40.50.80">
    <property type="entry name" value="Nucleotide-binding domain of ferredoxin-NADP reductase (FNR) module"/>
    <property type="match status" value="1"/>
</dbReference>
<accession>A0A8J3WPY7</accession>
<dbReference type="EMBL" id="BOOJ01000101">
    <property type="protein sequence ID" value="GIH97803.1"/>
    <property type="molecule type" value="Genomic_DNA"/>
</dbReference>
<dbReference type="PANTHER" id="PTHR47354:SF5">
    <property type="entry name" value="PROTEIN RFBI"/>
    <property type="match status" value="1"/>
</dbReference>